<gene>
    <name evidence="3" type="ORF">L596_004697</name>
</gene>
<dbReference type="EMBL" id="CM016762">
    <property type="protein sequence ID" value="TMS37853.1"/>
    <property type="molecule type" value="Genomic_DNA"/>
</dbReference>
<dbReference type="EMBL" id="AZBU02000001">
    <property type="protein sequence ID" value="TMS37853.1"/>
    <property type="molecule type" value="Genomic_DNA"/>
</dbReference>
<proteinExistence type="predicted"/>
<evidence type="ECO:0000313" key="3">
    <source>
        <dbReference type="EMBL" id="TMS37853.1"/>
    </source>
</evidence>
<sequence>MWTGPSPLTSSLLVASPPNNLPGGASYLTQHGSHLHEPSTSSIFDQFGETNWSSLSVLKNRSPSSPSFHPSVYSSYLGLLPACDLFANSAPTSVFSEACSQHVAYTRCNPDVVPRASISPTGPFNYLGFDLASVPMPPVGPAPVAPPPPPPPAPASSPPLLSPQVTPPPATLLSQQMISLVSNVDEIAVGLPKAVSKCGHKTTADSNHECNTCNFHEADGMVGSIGITDLVNIVFKTAEKLKPQLNDGVSREKAVLDRKRKQNKIAAARYRNRQKDNW</sequence>
<keyword evidence="4" id="KW-1185">Reference proteome</keyword>
<protein>
    <recommendedName>
        <fullName evidence="2">BZIP domain-containing protein</fullName>
    </recommendedName>
</protein>
<dbReference type="AlphaFoldDB" id="A0A4V6I8D9"/>
<accession>A0A4V6I8D9</accession>
<organism evidence="3 4">
    <name type="scientific">Steinernema carpocapsae</name>
    <name type="common">Entomopathogenic nematode</name>
    <dbReference type="NCBI Taxonomy" id="34508"/>
    <lineage>
        <taxon>Eukaryota</taxon>
        <taxon>Metazoa</taxon>
        <taxon>Ecdysozoa</taxon>
        <taxon>Nematoda</taxon>
        <taxon>Chromadorea</taxon>
        <taxon>Rhabditida</taxon>
        <taxon>Tylenchina</taxon>
        <taxon>Panagrolaimomorpha</taxon>
        <taxon>Strongyloidoidea</taxon>
        <taxon>Steinernematidae</taxon>
        <taxon>Steinernema</taxon>
    </lineage>
</organism>
<evidence type="ECO:0000256" key="1">
    <source>
        <dbReference type="SAM" id="MobiDB-lite"/>
    </source>
</evidence>
<evidence type="ECO:0000259" key="2">
    <source>
        <dbReference type="PROSITE" id="PS00036"/>
    </source>
</evidence>
<feature type="domain" description="BZIP" evidence="2">
    <location>
        <begin position="258"/>
        <end position="273"/>
    </location>
</feature>
<feature type="region of interest" description="Disordered" evidence="1">
    <location>
        <begin position="142"/>
        <end position="168"/>
    </location>
</feature>
<dbReference type="PROSITE" id="PS00036">
    <property type="entry name" value="BZIP_BASIC"/>
    <property type="match status" value="1"/>
</dbReference>
<comment type="caution">
    <text evidence="3">The sequence shown here is derived from an EMBL/GenBank/DDBJ whole genome shotgun (WGS) entry which is preliminary data.</text>
</comment>
<evidence type="ECO:0000313" key="4">
    <source>
        <dbReference type="Proteomes" id="UP000298663"/>
    </source>
</evidence>
<dbReference type="GO" id="GO:0003700">
    <property type="term" value="F:DNA-binding transcription factor activity"/>
    <property type="evidence" value="ECO:0007669"/>
    <property type="project" value="InterPro"/>
</dbReference>
<name>A0A4V6I8D9_STECR</name>
<dbReference type="OrthoDB" id="5847285at2759"/>
<feature type="region of interest" description="Disordered" evidence="1">
    <location>
        <begin position="252"/>
        <end position="278"/>
    </location>
</feature>
<dbReference type="InterPro" id="IPR004827">
    <property type="entry name" value="bZIP"/>
</dbReference>
<reference evidence="3 4" key="1">
    <citation type="journal article" date="2015" name="Genome Biol.">
        <title>Comparative genomics of Steinernema reveals deeply conserved gene regulatory networks.</title>
        <authorList>
            <person name="Dillman A.R."/>
            <person name="Macchietto M."/>
            <person name="Porter C.F."/>
            <person name="Rogers A."/>
            <person name="Williams B."/>
            <person name="Antoshechkin I."/>
            <person name="Lee M.M."/>
            <person name="Goodwin Z."/>
            <person name="Lu X."/>
            <person name="Lewis E.E."/>
            <person name="Goodrich-Blair H."/>
            <person name="Stock S.P."/>
            <person name="Adams B.J."/>
            <person name="Sternberg P.W."/>
            <person name="Mortazavi A."/>
        </authorList>
    </citation>
    <scope>NUCLEOTIDE SEQUENCE [LARGE SCALE GENOMIC DNA]</scope>
    <source>
        <strain evidence="3 4">ALL</strain>
    </source>
</reference>
<dbReference type="Proteomes" id="UP000298663">
    <property type="component" value="Chromosome X"/>
</dbReference>
<reference evidence="3 4" key="2">
    <citation type="journal article" date="2019" name="G3 (Bethesda)">
        <title>Hybrid Assembly of the Genome of the Entomopathogenic Nematode Steinernema carpocapsae Identifies the X-Chromosome.</title>
        <authorList>
            <person name="Serra L."/>
            <person name="Macchietto M."/>
            <person name="Macias-Munoz A."/>
            <person name="McGill C.J."/>
            <person name="Rodriguez I.M."/>
            <person name="Rodriguez B."/>
            <person name="Murad R."/>
            <person name="Mortazavi A."/>
        </authorList>
    </citation>
    <scope>NUCLEOTIDE SEQUENCE [LARGE SCALE GENOMIC DNA]</scope>
    <source>
        <strain evidence="3 4">ALL</strain>
    </source>
</reference>